<proteinExistence type="predicted"/>
<dbReference type="Gene3D" id="3.40.30.10">
    <property type="entry name" value="Glutaredoxin"/>
    <property type="match status" value="1"/>
</dbReference>
<name>X0V2G2_9ZZZZ</name>
<feature type="non-terminal residue" evidence="1">
    <location>
        <position position="43"/>
    </location>
</feature>
<dbReference type="AlphaFoldDB" id="X0V2G2"/>
<organism evidence="1">
    <name type="scientific">marine sediment metagenome</name>
    <dbReference type="NCBI Taxonomy" id="412755"/>
    <lineage>
        <taxon>unclassified sequences</taxon>
        <taxon>metagenomes</taxon>
        <taxon>ecological metagenomes</taxon>
    </lineage>
</organism>
<reference evidence="1" key="1">
    <citation type="journal article" date="2014" name="Front. Microbiol.">
        <title>High frequency of phylogenetically diverse reductive dehalogenase-homologous genes in deep subseafloor sedimentary metagenomes.</title>
        <authorList>
            <person name="Kawai M."/>
            <person name="Futagami T."/>
            <person name="Toyoda A."/>
            <person name="Takaki Y."/>
            <person name="Nishi S."/>
            <person name="Hori S."/>
            <person name="Arai W."/>
            <person name="Tsubouchi T."/>
            <person name="Morono Y."/>
            <person name="Uchiyama I."/>
            <person name="Ito T."/>
            <person name="Fujiyama A."/>
            <person name="Inagaki F."/>
            <person name="Takami H."/>
        </authorList>
    </citation>
    <scope>NUCLEOTIDE SEQUENCE</scope>
    <source>
        <strain evidence="1">Expedition CK06-06</strain>
    </source>
</reference>
<sequence length="43" mass="4904">MFRRFVKKHRLNWPQVRLGAQSEVGADYGIKDVSVYILVGPDG</sequence>
<gene>
    <name evidence="1" type="ORF">S01H1_36577</name>
</gene>
<evidence type="ECO:0000313" key="1">
    <source>
        <dbReference type="EMBL" id="GAG05597.1"/>
    </source>
</evidence>
<dbReference type="EMBL" id="BARS01022924">
    <property type="protein sequence ID" value="GAG05597.1"/>
    <property type="molecule type" value="Genomic_DNA"/>
</dbReference>
<accession>X0V2G2</accession>
<protein>
    <submittedName>
        <fullName evidence="1">Uncharacterized protein</fullName>
    </submittedName>
</protein>
<comment type="caution">
    <text evidence="1">The sequence shown here is derived from an EMBL/GenBank/DDBJ whole genome shotgun (WGS) entry which is preliminary data.</text>
</comment>